<dbReference type="SUPFAM" id="SSF47240">
    <property type="entry name" value="Ferritin-like"/>
    <property type="match status" value="1"/>
</dbReference>
<sequence length="150" mass="17148">MTLSQKESSLLKDLKSQEQLCVEKYNMYSSNARNQQLKTIFSEISQIEQQHFQTLSQIEAGSIPQFGGGNSTQKTKPSAQSNYAEQDKQKDKFLCQDQLTTEKHVSSLYDTCIFEFKDPAARNALNHLQKEEQGHGEQLYSFMSMNGMYS</sequence>
<proteinExistence type="predicted"/>
<evidence type="ECO:0000313" key="2">
    <source>
        <dbReference type="EMBL" id="MPM08332.1"/>
    </source>
</evidence>
<protein>
    <recommendedName>
        <fullName evidence="3">Coat F domain protein</fullName>
    </recommendedName>
</protein>
<dbReference type="Gene3D" id="1.20.120.660">
    <property type="entry name" value="IL-4 antagonist (De novo design) like domain"/>
    <property type="match status" value="2"/>
</dbReference>
<reference evidence="2" key="1">
    <citation type="submission" date="2019-08" db="EMBL/GenBank/DDBJ databases">
        <authorList>
            <person name="Kucharzyk K."/>
            <person name="Murdoch R.W."/>
            <person name="Higgins S."/>
            <person name="Loffler F."/>
        </authorList>
    </citation>
    <scope>NUCLEOTIDE SEQUENCE</scope>
</reference>
<feature type="compositionally biased region" description="Polar residues" evidence="1">
    <location>
        <begin position="71"/>
        <end position="84"/>
    </location>
</feature>
<feature type="region of interest" description="Disordered" evidence="1">
    <location>
        <begin position="61"/>
        <end position="87"/>
    </location>
</feature>
<comment type="caution">
    <text evidence="2">The sequence shown here is derived from an EMBL/GenBank/DDBJ whole genome shotgun (WGS) entry which is preliminary data.</text>
</comment>
<accession>A0A644WWY5</accession>
<dbReference type="InterPro" id="IPR012851">
    <property type="entry name" value="Spore_coat_CotF-like"/>
</dbReference>
<dbReference type="CDD" id="cd00657">
    <property type="entry name" value="Ferritin_like"/>
    <property type="match status" value="1"/>
</dbReference>
<organism evidence="2">
    <name type="scientific">bioreactor metagenome</name>
    <dbReference type="NCBI Taxonomy" id="1076179"/>
    <lineage>
        <taxon>unclassified sequences</taxon>
        <taxon>metagenomes</taxon>
        <taxon>ecological metagenomes</taxon>
    </lineage>
</organism>
<dbReference type="AlphaFoldDB" id="A0A644WWY5"/>
<dbReference type="InterPro" id="IPR009078">
    <property type="entry name" value="Ferritin-like_SF"/>
</dbReference>
<name>A0A644WWY5_9ZZZZ</name>
<evidence type="ECO:0000256" key="1">
    <source>
        <dbReference type="SAM" id="MobiDB-lite"/>
    </source>
</evidence>
<gene>
    <name evidence="2" type="ORF">SDC9_54644</name>
</gene>
<dbReference type="EMBL" id="VSSQ01001438">
    <property type="protein sequence ID" value="MPM08332.1"/>
    <property type="molecule type" value="Genomic_DNA"/>
</dbReference>
<dbReference type="Pfam" id="PF07875">
    <property type="entry name" value="Coat_F"/>
    <property type="match status" value="1"/>
</dbReference>
<evidence type="ECO:0008006" key="3">
    <source>
        <dbReference type="Google" id="ProtNLM"/>
    </source>
</evidence>